<dbReference type="PROSITE" id="PS01186">
    <property type="entry name" value="EGF_2"/>
    <property type="match status" value="1"/>
</dbReference>
<comment type="caution">
    <text evidence="3">Lacks conserved residue(s) required for the propagation of feature annotation.</text>
</comment>
<dbReference type="PANTHER" id="PTHR14949:SF56">
    <property type="entry name" value="EGF-LIKE-DOMAIN, MULTIPLE 7"/>
    <property type="match status" value="1"/>
</dbReference>
<dbReference type="PROSITE" id="PS00022">
    <property type="entry name" value="EGF_1"/>
    <property type="match status" value="1"/>
</dbReference>
<dbReference type="EMBL" id="BEGY01000006">
    <property type="protein sequence ID" value="GAX74175.1"/>
    <property type="molecule type" value="Genomic_DNA"/>
</dbReference>
<feature type="chain" id="PRO_5012377323" description="EGF-like domain-containing protein" evidence="5">
    <location>
        <begin position="31"/>
        <end position="755"/>
    </location>
</feature>
<feature type="disulfide bond" evidence="3">
    <location>
        <begin position="585"/>
        <end position="594"/>
    </location>
</feature>
<feature type="signal peptide" evidence="5">
    <location>
        <begin position="1"/>
        <end position="30"/>
    </location>
</feature>
<accession>A0A250WTP0</accession>
<evidence type="ECO:0000259" key="6">
    <source>
        <dbReference type="PROSITE" id="PS50026"/>
    </source>
</evidence>
<feature type="transmembrane region" description="Helical" evidence="4">
    <location>
        <begin position="692"/>
        <end position="714"/>
    </location>
</feature>
<keyword evidence="3" id="KW-0245">EGF-like domain</keyword>
<keyword evidence="4" id="KW-0472">Membrane</keyword>
<feature type="domain" description="EGF-like" evidence="6">
    <location>
        <begin position="563"/>
        <end position="595"/>
    </location>
</feature>
<dbReference type="InterPro" id="IPR000742">
    <property type="entry name" value="EGF"/>
</dbReference>
<reference evidence="7 8" key="1">
    <citation type="submission" date="2017-08" db="EMBL/GenBank/DDBJ databases">
        <title>Acidophilic green algal genome provides insights into adaptation to an acidic environment.</title>
        <authorList>
            <person name="Hirooka S."/>
            <person name="Hirose Y."/>
            <person name="Kanesaki Y."/>
            <person name="Higuchi S."/>
            <person name="Fujiwara T."/>
            <person name="Onuma R."/>
            <person name="Era A."/>
            <person name="Ohbayashi R."/>
            <person name="Uzuka A."/>
            <person name="Nozaki H."/>
            <person name="Yoshikawa H."/>
            <person name="Miyagishima S.Y."/>
        </authorList>
    </citation>
    <scope>NUCLEOTIDE SEQUENCE [LARGE SCALE GENOMIC DNA]</scope>
    <source>
        <strain evidence="7 8">NIES-2499</strain>
    </source>
</reference>
<dbReference type="Gene3D" id="2.60.120.260">
    <property type="entry name" value="Galactose-binding domain-like"/>
    <property type="match status" value="1"/>
</dbReference>
<keyword evidence="4" id="KW-1133">Transmembrane helix</keyword>
<sequence>MIGISRGRYHFEYIAIFALIFVVLFGDSLADPTCNDHGDLIDGKCVCTTAKPEAQTIGYVGDHCSIPVYYHAASSDAAAILDVLPSCYGAPCTTLTQQQEVCFYVALSSLLQTSAHFGLLLSAKDGAALDLKGLFSSEGSSVYPTSSNSYNFATSTSSSKSRAALSFDKEEVGSKSYSGVYMCVTYVGETNTTFELRTAALGCPFELKDESTVSVCSSSGPSDVRQEGSMCPTGVCSCTGQWNRPQSPTYEGQWSRPQSPTYEGLGFDECSAASLQLPNDPTSTHHVDHQAPGTWSFFNFTVDESVDRYTVATVTATDTTSSDLEMYFKYWQAPGRHVTQFDRRSDPGDFRRRSNSADLSSSLNLDKSCDCSTMLYRPGVWFLGVFVNGADPVSYDMKLTKTSCPNDCSGERGTCNKDTGECTCAKDIFSGKDCSITKDKLELGTPYSSAPRTGFTGDQFELAVGDILSAAPGNSLSLSIEVSFSSGSKPLPAWVTSRPGIFFSGATNPSWENSAQHVTLPEADTKYTIHVEASQVPSGTLYIAFYNPLSQPYEIGYSLTVTTSAHCINGCSGHGTCNEAGKCVCVDGFTGVDCAVDVEQLQKQSCIEGSLKQAISVSGGKGYAVCVCTAPEQCAYSSVADDSNIGQAVVVCDAGFEIKGAVGDAIKLSDGRAVSGGGKCIKVKKGTSGGMVFFYCVLSIALFCGMVIGGKYGLEWYQLKRAAQVGGYSDIGTGESTNLWDAFTGSRRAQNNDSW</sequence>
<keyword evidence="1 5" id="KW-0732">Signal</keyword>
<dbReference type="InterPro" id="IPR050969">
    <property type="entry name" value="Dev_Signal_Modulators"/>
</dbReference>
<dbReference type="PANTHER" id="PTHR14949">
    <property type="entry name" value="EGF-LIKE-DOMAIN, MULTIPLE 7, 8"/>
    <property type="match status" value="1"/>
</dbReference>
<protein>
    <recommendedName>
        <fullName evidence="6">EGF-like domain-containing protein</fullName>
    </recommendedName>
</protein>
<evidence type="ECO:0000256" key="5">
    <source>
        <dbReference type="SAM" id="SignalP"/>
    </source>
</evidence>
<name>A0A250WTP0_9CHLO</name>
<evidence type="ECO:0000256" key="1">
    <source>
        <dbReference type="ARBA" id="ARBA00022729"/>
    </source>
</evidence>
<feature type="disulfide bond" evidence="3">
    <location>
        <begin position="567"/>
        <end position="577"/>
    </location>
</feature>
<evidence type="ECO:0000313" key="7">
    <source>
        <dbReference type="EMBL" id="GAX74175.1"/>
    </source>
</evidence>
<gene>
    <name evidence="7" type="ORF">CEUSTIGMA_g1624.t1</name>
</gene>
<dbReference type="InterPro" id="IPR013111">
    <property type="entry name" value="EGF_extracell"/>
</dbReference>
<dbReference type="PROSITE" id="PS50026">
    <property type="entry name" value="EGF_3"/>
    <property type="match status" value="1"/>
</dbReference>
<dbReference type="Pfam" id="PF07974">
    <property type="entry name" value="EGF_2"/>
    <property type="match status" value="1"/>
</dbReference>
<evidence type="ECO:0000313" key="8">
    <source>
        <dbReference type="Proteomes" id="UP000232323"/>
    </source>
</evidence>
<evidence type="ECO:0000256" key="2">
    <source>
        <dbReference type="ARBA" id="ARBA00023157"/>
    </source>
</evidence>
<keyword evidence="4" id="KW-0812">Transmembrane</keyword>
<evidence type="ECO:0000256" key="4">
    <source>
        <dbReference type="SAM" id="Phobius"/>
    </source>
</evidence>
<dbReference type="OrthoDB" id="527990at2759"/>
<proteinExistence type="predicted"/>
<organism evidence="7 8">
    <name type="scientific">Chlamydomonas eustigma</name>
    <dbReference type="NCBI Taxonomy" id="1157962"/>
    <lineage>
        <taxon>Eukaryota</taxon>
        <taxon>Viridiplantae</taxon>
        <taxon>Chlorophyta</taxon>
        <taxon>core chlorophytes</taxon>
        <taxon>Chlorophyceae</taxon>
        <taxon>CS clade</taxon>
        <taxon>Chlamydomonadales</taxon>
        <taxon>Chlamydomonadaceae</taxon>
        <taxon>Chlamydomonas</taxon>
    </lineage>
</organism>
<keyword evidence="8" id="KW-1185">Reference proteome</keyword>
<dbReference type="AlphaFoldDB" id="A0A250WTP0"/>
<comment type="caution">
    <text evidence="7">The sequence shown here is derived from an EMBL/GenBank/DDBJ whole genome shotgun (WGS) entry which is preliminary data.</text>
</comment>
<dbReference type="STRING" id="1157962.A0A250WTP0"/>
<keyword evidence="2 3" id="KW-1015">Disulfide bond</keyword>
<evidence type="ECO:0000256" key="3">
    <source>
        <dbReference type="PROSITE-ProRule" id="PRU00076"/>
    </source>
</evidence>
<dbReference type="Proteomes" id="UP000232323">
    <property type="component" value="Unassembled WGS sequence"/>
</dbReference>